<dbReference type="Proteomes" id="UP000716291">
    <property type="component" value="Unassembled WGS sequence"/>
</dbReference>
<evidence type="ECO:0000313" key="1">
    <source>
        <dbReference type="EMBL" id="KAG1283619.1"/>
    </source>
</evidence>
<dbReference type="EMBL" id="JAANQT010008081">
    <property type="protein sequence ID" value="KAG1283619.1"/>
    <property type="molecule type" value="Genomic_DNA"/>
</dbReference>
<sequence>MLAPVHDDFEDVGVELERLRIECDVARQHVSDGEIAIIALLGINNCDQADTGEELQVLDGGEDAVVDERRVEHDDSGLAVAIGLRFKQLAPGGIRLFGEYVLGLDVPQADALVELALDRDPLATVAG</sequence>
<name>A0A9P7BJF6_RHIOR</name>
<protein>
    <submittedName>
        <fullName evidence="1">Uncharacterized protein</fullName>
    </submittedName>
</protein>
<keyword evidence="2" id="KW-1185">Reference proteome</keyword>
<gene>
    <name evidence="1" type="ORF">G6F64_014345</name>
</gene>
<comment type="caution">
    <text evidence="1">The sequence shown here is derived from an EMBL/GenBank/DDBJ whole genome shotgun (WGS) entry which is preliminary data.</text>
</comment>
<proteinExistence type="predicted"/>
<organism evidence="1 2">
    <name type="scientific">Rhizopus oryzae</name>
    <name type="common">Mucormycosis agent</name>
    <name type="synonym">Rhizopus arrhizus var. delemar</name>
    <dbReference type="NCBI Taxonomy" id="64495"/>
    <lineage>
        <taxon>Eukaryota</taxon>
        <taxon>Fungi</taxon>
        <taxon>Fungi incertae sedis</taxon>
        <taxon>Mucoromycota</taxon>
        <taxon>Mucoromycotina</taxon>
        <taxon>Mucoromycetes</taxon>
        <taxon>Mucorales</taxon>
        <taxon>Mucorineae</taxon>
        <taxon>Rhizopodaceae</taxon>
        <taxon>Rhizopus</taxon>
    </lineage>
</organism>
<evidence type="ECO:0000313" key="2">
    <source>
        <dbReference type="Proteomes" id="UP000716291"/>
    </source>
</evidence>
<accession>A0A9P7BJF6</accession>
<dbReference type="AlphaFoldDB" id="A0A9P7BJF6"/>
<reference evidence="1" key="1">
    <citation type="journal article" date="2020" name="Microb. Genom.">
        <title>Genetic diversity of clinical and environmental Mucorales isolates obtained from an investigation of mucormycosis cases among solid organ transplant recipients.</title>
        <authorList>
            <person name="Nguyen M.H."/>
            <person name="Kaul D."/>
            <person name="Muto C."/>
            <person name="Cheng S.J."/>
            <person name="Richter R.A."/>
            <person name="Bruno V.M."/>
            <person name="Liu G."/>
            <person name="Beyhan S."/>
            <person name="Sundermann A.J."/>
            <person name="Mounaud S."/>
            <person name="Pasculle A.W."/>
            <person name="Nierman W.C."/>
            <person name="Driscoll E."/>
            <person name="Cumbie R."/>
            <person name="Clancy C.J."/>
            <person name="Dupont C.L."/>
        </authorList>
    </citation>
    <scope>NUCLEOTIDE SEQUENCE</scope>
    <source>
        <strain evidence="1">GL11</strain>
    </source>
</reference>